<dbReference type="Pfam" id="PF04203">
    <property type="entry name" value="Sortase"/>
    <property type="match status" value="1"/>
</dbReference>
<feature type="active site" description="Proton donor/acceptor" evidence="2">
    <location>
        <position position="116"/>
    </location>
</feature>
<dbReference type="Gene3D" id="2.40.260.10">
    <property type="entry name" value="Sortase"/>
    <property type="match status" value="1"/>
</dbReference>
<keyword evidence="3" id="KW-0472">Membrane</keyword>
<name>A0A937K3H1_9CLOT</name>
<evidence type="ECO:0000256" key="3">
    <source>
        <dbReference type="SAM" id="Phobius"/>
    </source>
</evidence>
<evidence type="ECO:0000256" key="1">
    <source>
        <dbReference type="ARBA" id="ARBA00022801"/>
    </source>
</evidence>
<keyword evidence="5" id="KW-1185">Reference proteome</keyword>
<dbReference type="Proteomes" id="UP000623681">
    <property type="component" value="Unassembled WGS sequence"/>
</dbReference>
<sequence length="193" mass="21618">MKNNIRKFVGILLIIIGIGIFSWVAYTKYTIYKEQQKLKDTFNQVLNQDNKKITDSNNDVNNKSDIVPIAILKIQKINLDVAVGEGVDDKVLDYAIGHFPNTAMAGEKGNFALAGHRNFTYAEYFKDLDKLKIGDDIIVKTKEKEINYKVTDSFVVDPTDVKVLDATKDATITLVTCTEGAKKRLIIKGVLSE</sequence>
<evidence type="ECO:0000313" key="5">
    <source>
        <dbReference type="Proteomes" id="UP000623681"/>
    </source>
</evidence>
<accession>A0A937K3H1</accession>
<keyword evidence="1" id="KW-0378">Hydrolase</keyword>
<evidence type="ECO:0000313" key="4">
    <source>
        <dbReference type="EMBL" id="MBL4930764.1"/>
    </source>
</evidence>
<keyword evidence="3" id="KW-1133">Transmembrane helix</keyword>
<feature type="transmembrane region" description="Helical" evidence="3">
    <location>
        <begin position="7"/>
        <end position="26"/>
    </location>
</feature>
<evidence type="ECO:0000256" key="2">
    <source>
        <dbReference type="PIRSR" id="PIRSR605754-1"/>
    </source>
</evidence>
<comment type="caution">
    <text evidence="4">The sequence shown here is derived from an EMBL/GenBank/DDBJ whole genome shotgun (WGS) entry which is preliminary data.</text>
</comment>
<dbReference type="SUPFAM" id="SSF63817">
    <property type="entry name" value="Sortase"/>
    <property type="match status" value="1"/>
</dbReference>
<proteinExistence type="predicted"/>
<dbReference type="EMBL" id="JAESWA010000015">
    <property type="protein sequence ID" value="MBL4930764.1"/>
    <property type="molecule type" value="Genomic_DNA"/>
</dbReference>
<protein>
    <submittedName>
        <fullName evidence="4">Class D sortase</fullName>
    </submittedName>
</protein>
<dbReference type="CDD" id="cd06166">
    <property type="entry name" value="Sortase_D_2"/>
    <property type="match status" value="1"/>
</dbReference>
<dbReference type="GO" id="GO:0016787">
    <property type="term" value="F:hydrolase activity"/>
    <property type="evidence" value="ECO:0007669"/>
    <property type="project" value="UniProtKB-KW"/>
</dbReference>
<keyword evidence="3" id="KW-0812">Transmembrane</keyword>
<organism evidence="4 5">
    <name type="scientific">Clostridium paridis</name>
    <dbReference type="NCBI Taxonomy" id="2803863"/>
    <lineage>
        <taxon>Bacteria</taxon>
        <taxon>Bacillati</taxon>
        <taxon>Bacillota</taxon>
        <taxon>Clostridia</taxon>
        <taxon>Eubacteriales</taxon>
        <taxon>Clostridiaceae</taxon>
        <taxon>Clostridium</taxon>
    </lineage>
</organism>
<reference evidence="4" key="1">
    <citation type="submission" date="2021-01" db="EMBL/GenBank/DDBJ databases">
        <title>Genome public.</title>
        <authorList>
            <person name="Liu C."/>
            <person name="Sun Q."/>
        </authorList>
    </citation>
    <scope>NUCLEOTIDE SEQUENCE</scope>
    <source>
        <strain evidence="4">YIM B02565</strain>
    </source>
</reference>
<feature type="active site" description="Acyl-thioester intermediate" evidence="2">
    <location>
        <position position="177"/>
    </location>
</feature>
<dbReference type="NCBIfam" id="TIGR01076">
    <property type="entry name" value="sortase_fam"/>
    <property type="match status" value="1"/>
</dbReference>
<gene>
    <name evidence="4" type="ORF">JK634_03020</name>
</gene>
<dbReference type="InterPro" id="IPR042000">
    <property type="entry name" value="Sortase_D_2"/>
</dbReference>
<dbReference type="InterPro" id="IPR005754">
    <property type="entry name" value="Sortase"/>
</dbReference>
<dbReference type="InterPro" id="IPR023365">
    <property type="entry name" value="Sortase_dom-sf"/>
</dbReference>
<dbReference type="AlphaFoldDB" id="A0A937K3H1"/>